<keyword evidence="1" id="KW-0472">Membrane</keyword>
<dbReference type="RefSeq" id="WP_089360404.1">
    <property type="nucleotide sequence ID" value="NZ_FZOG01000004.1"/>
</dbReference>
<keyword evidence="3" id="KW-1185">Reference proteome</keyword>
<evidence type="ECO:0000313" key="2">
    <source>
        <dbReference type="EMBL" id="SNS70031.1"/>
    </source>
</evidence>
<dbReference type="Proteomes" id="UP000242915">
    <property type="component" value="Unassembled WGS sequence"/>
</dbReference>
<dbReference type="EMBL" id="FZOG01000004">
    <property type="protein sequence ID" value="SNS70031.1"/>
    <property type="molecule type" value="Genomic_DNA"/>
</dbReference>
<protein>
    <submittedName>
        <fullName evidence="2">Uncharacterized protein</fullName>
    </submittedName>
</protein>
<name>A0A239GM22_9PSED</name>
<reference evidence="3" key="1">
    <citation type="submission" date="2017-06" db="EMBL/GenBank/DDBJ databases">
        <authorList>
            <person name="Varghese N."/>
            <person name="Submissions S."/>
        </authorList>
    </citation>
    <scope>NUCLEOTIDE SEQUENCE [LARGE SCALE GENOMIC DNA]</scope>
    <source>
        <strain evidence="3">CIP 108523</strain>
    </source>
</reference>
<feature type="transmembrane region" description="Helical" evidence="1">
    <location>
        <begin position="68"/>
        <end position="86"/>
    </location>
</feature>
<evidence type="ECO:0000256" key="1">
    <source>
        <dbReference type="SAM" id="Phobius"/>
    </source>
</evidence>
<keyword evidence="1" id="KW-1133">Transmembrane helix</keyword>
<feature type="transmembrane region" description="Helical" evidence="1">
    <location>
        <begin position="112"/>
        <end position="132"/>
    </location>
</feature>
<feature type="transmembrane region" description="Helical" evidence="1">
    <location>
        <begin position="138"/>
        <end position="157"/>
    </location>
</feature>
<dbReference type="AlphaFoldDB" id="A0A239GM22"/>
<keyword evidence="1" id="KW-0812">Transmembrane</keyword>
<evidence type="ECO:0000313" key="3">
    <source>
        <dbReference type="Proteomes" id="UP000242915"/>
    </source>
</evidence>
<sequence length="246" mass="28489">MNLIKPPVIPDRLTWEYAHEPELISWTIRARSYNTFVANLIFWFFFTVALCLAYFMYSPEFIDQTIRIVGAVLTFLAVVLATASMTHQRINFAYRLSESGIECCNWKDFPRWMLVGLNWFMGIAALVVICLAGDNPSALLAGILGPGAIGLMSWMMLNSKNYQEMQSDYYHRFFKFSEITEMTLGTNRTMIELLYLAVREGQKELGRGRMYVFFDKKIKQEVNDLIQQRLRPEVPYTVGKIDVLQT</sequence>
<proteinExistence type="predicted"/>
<feature type="transmembrane region" description="Helical" evidence="1">
    <location>
        <begin position="36"/>
        <end position="56"/>
    </location>
</feature>
<accession>A0A239GM22</accession>
<gene>
    <name evidence="2" type="ORF">SAMN05216255_3044</name>
</gene>
<organism evidence="2 3">
    <name type="scientific">Pseudomonas segetis</name>
    <dbReference type="NCBI Taxonomy" id="298908"/>
    <lineage>
        <taxon>Bacteria</taxon>
        <taxon>Pseudomonadati</taxon>
        <taxon>Pseudomonadota</taxon>
        <taxon>Gammaproteobacteria</taxon>
        <taxon>Pseudomonadales</taxon>
        <taxon>Pseudomonadaceae</taxon>
        <taxon>Pseudomonas</taxon>
    </lineage>
</organism>